<dbReference type="AlphaFoldDB" id="A0A7L9RS57"/>
<dbReference type="Proteomes" id="UP000594001">
    <property type="component" value="Chromosome"/>
</dbReference>
<name>A0A7L9RS57_9PROT</name>
<reference evidence="1 2" key="1">
    <citation type="submission" date="2020-06" db="EMBL/GenBank/DDBJ databases">
        <title>The endosymbiont of the kinetoplastid Bodo saltans is a Paracaedibacter-like alpha-proteobacterium possessing a putative toxin-antitoxin system.</title>
        <authorList>
            <person name="Midha S."/>
            <person name="Rigden D.J."/>
            <person name="Siozios S."/>
            <person name="Hurst G.D.D."/>
            <person name="Jackson A.P."/>
        </authorList>
    </citation>
    <scope>NUCLEOTIDE SEQUENCE [LARGE SCALE GENOMIC DNA]</scope>
    <source>
        <strain evidence="1">Lake Konstanz</strain>
    </source>
</reference>
<dbReference type="EMBL" id="CP054719">
    <property type="protein sequence ID" value="QOL19366.1"/>
    <property type="molecule type" value="Genomic_DNA"/>
</dbReference>
<proteinExistence type="predicted"/>
<keyword evidence="2" id="KW-1185">Reference proteome</keyword>
<protein>
    <submittedName>
        <fullName evidence="1">Uncharacterized protein</fullName>
    </submittedName>
</protein>
<dbReference type="RefSeq" id="WP_350332120.1">
    <property type="nucleotide sequence ID" value="NZ_CP054719.1"/>
</dbReference>
<evidence type="ECO:0000313" key="1">
    <source>
        <dbReference type="EMBL" id="QOL19366.1"/>
    </source>
</evidence>
<dbReference type="PANTHER" id="PTHR33651:SF3">
    <property type="entry name" value="PHAGE PROTEIN"/>
    <property type="match status" value="1"/>
</dbReference>
<dbReference type="KEGG" id="pbal:CPBP_00118"/>
<evidence type="ECO:0000313" key="2">
    <source>
        <dbReference type="Proteomes" id="UP000594001"/>
    </source>
</evidence>
<organism evidence="1 2">
    <name type="scientific">Candidatus Bodocaedibacter vickermanii</name>
    <dbReference type="NCBI Taxonomy" id="2741701"/>
    <lineage>
        <taxon>Bacteria</taxon>
        <taxon>Pseudomonadati</taxon>
        <taxon>Pseudomonadota</taxon>
        <taxon>Alphaproteobacteria</taxon>
        <taxon>Holosporales</taxon>
        <taxon>Candidatus Paracaedibacteraceae</taxon>
        <taxon>Candidatus Bodocaedibacter</taxon>
    </lineage>
</organism>
<sequence>MKHLRYILLATTILGRAEAAAPAEAFGVESPVRHGTVAVVKPTPGEKVALKQREVLVKERFVELFGAEAIEELGINWETLGDETTSFDHPDKRNALHSVKGFLRRQARTHRDSEAFELLHTDVLRLSESILIVHEDRLMEHTAKYFSRLFLDSSIAFQSKKGGDQLGTVALVTCKDETVHKYYVKTHSKGLKTSHSSGVKRLDPIELLVYKILENFEVGSESHFFGRDESNFYIATLDASSEGRFEEYSKVDRKNRATTAPVWGALSTTLVEDDKENEDNAEAVERVIETDPLAQSFVHQMSLLDALARLIKLIDLQTNGGNFGFIHNDTGLPTLKVIDFRLADVTHADEYQFTDATFAGFMRGNGFFRYASADEAVCYALRNRPKALRVAETLKVFEAQFLGWEKKIEHAKGETIEALITAKFSPIEMERLIRELETHTEILKRSFAMFERLLREYK</sequence>
<dbReference type="PANTHER" id="PTHR33651">
    <property type="entry name" value="PROTEIN CBG06246"/>
    <property type="match status" value="1"/>
</dbReference>
<gene>
    <name evidence="1" type="ORF">CPBP_00118</name>
</gene>
<accession>A0A7L9RS57</accession>